<keyword evidence="2" id="KW-1133">Transmembrane helix</keyword>
<keyword evidence="2" id="KW-0472">Membrane</keyword>
<name>A0A841DYZ0_9ACTN</name>
<gene>
    <name evidence="4" type="ORF">HDA44_007124</name>
</gene>
<dbReference type="EMBL" id="JACHNF010000001">
    <property type="protein sequence ID" value="MBB5983783.1"/>
    <property type="molecule type" value="Genomic_DNA"/>
</dbReference>
<proteinExistence type="predicted"/>
<evidence type="ECO:0000313" key="5">
    <source>
        <dbReference type="Proteomes" id="UP000558997"/>
    </source>
</evidence>
<keyword evidence="2" id="KW-0812">Transmembrane</keyword>
<comment type="caution">
    <text evidence="4">The sequence shown here is derived from an EMBL/GenBank/DDBJ whole genome shotgun (WGS) entry which is preliminary data.</text>
</comment>
<keyword evidence="5" id="KW-1185">Reference proteome</keyword>
<organism evidence="4 5">
    <name type="scientific">Kribbella solani</name>
    <dbReference type="NCBI Taxonomy" id="236067"/>
    <lineage>
        <taxon>Bacteria</taxon>
        <taxon>Bacillati</taxon>
        <taxon>Actinomycetota</taxon>
        <taxon>Actinomycetes</taxon>
        <taxon>Propionibacteriales</taxon>
        <taxon>Kribbellaceae</taxon>
        <taxon>Kribbella</taxon>
    </lineage>
</organism>
<evidence type="ECO:0000256" key="1">
    <source>
        <dbReference type="SAM" id="MobiDB-lite"/>
    </source>
</evidence>
<evidence type="ECO:0000256" key="2">
    <source>
        <dbReference type="SAM" id="Phobius"/>
    </source>
</evidence>
<evidence type="ECO:0000313" key="4">
    <source>
        <dbReference type="EMBL" id="MBB5983783.1"/>
    </source>
</evidence>
<feature type="transmembrane region" description="Helical" evidence="2">
    <location>
        <begin position="56"/>
        <end position="79"/>
    </location>
</feature>
<dbReference type="Pfam" id="PF13828">
    <property type="entry name" value="DUF4190"/>
    <property type="match status" value="1"/>
</dbReference>
<feature type="transmembrane region" description="Helical" evidence="2">
    <location>
        <begin position="105"/>
        <end position="129"/>
    </location>
</feature>
<dbReference type="RefSeq" id="WP_184842113.1">
    <property type="nucleotide sequence ID" value="NZ_BAAAVN010000013.1"/>
</dbReference>
<dbReference type="Proteomes" id="UP000558997">
    <property type="component" value="Unassembled WGS sequence"/>
</dbReference>
<reference evidence="4 5" key="1">
    <citation type="submission" date="2020-08" db="EMBL/GenBank/DDBJ databases">
        <title>Sequencing the genomes of 1000 actinobacteria strains.</title>
        <authorList>
            <person name="Klenk H.-P."/>
        </authorList>
    </citation>
    <scope>NUCLEOTIDE SEQUENCE [LARGE SCALE GENOMIC DNA]</scope>
    <source>
        <strain evidence="4 5">DSM 17294</strain>
    </source>
</reference>
<dbReference type="InterPro" id="IPR025241">
    <property type="entry name" value="DUF4190"/>
</dbReference>
<accession>A0A841DYZ0</accession>
<feature type="region of interest" description="Disordered" evidence="1">
    <location>
        <begin position="1"/>
        <end position="28"/>
    </location>
</feature>
<protein>
    <recommendedName>
        <fullName evidence="3">DUF4190 domain-containing protein</fullName>
    </recommendedName>
</protein>
<dbReference type="AlphaFoldDB" id="A0A841DYZ0"/>
<evidence type="ECO:0000259" key="3">
    <source>
        <dbReference type="Pfam" id="PF13828"/>
    </source>
</evidence>
<feature type="domain" description="DUF4190" evidence="3">
    <location>
        <begin position="54"/>
        <end position="115"/>
    </location>
</feature>
<sequence length="131" mass="14380">MTYPEPTQYREPAQYREPTQPPELTQSPELTRYQLQPGYQDLPAYGVPRDHSQATVALVLGVVAFCTGLLFLSPIAWWLGRQAVREIDATPGVYNNRGMAQAGQICGLIGTVLLGAGLLFVLVTMVFVVTI</sequence>